<evidence type="ECO:0000313" key="2">
    <source>
        <dbReference type="EMBL" id="KAG0465219.1"/>
    </source>
</evidence>
<dbReference type="InterPro" id="IPR051283">
    <property type="entry name" value="Sec_Metabolite_Acyltrans"/>
</dbReference>
<sequence>MELEEEINTRKGRFREGLRGLGLNFFSKTLNGAQILEFRELISNDRNVVEGGLFSTLDVISNKLVYHFYIFHEVPSAMNNTQSIPTTAAVGEVEKRELWWTARLLHRSVVAHDDATIKRGVAEWEAAPRCFPLGNPNGAGITMGSSPRFPMYEGNDFGWGGPVAVRSGRANKFDGKISAFPGRDGEGSVDLEVCLEPATMAALLEDNEFMSYVSETTVKAIEAI</sequence>
<dbReference type="PANTHER" id="PTHR31896">
    <property type="entry name" value="FAMILY REGULATORY PROTEIN, PUTATIVE (AFU_ORTHOLOGUE AFUA_3G14730)-RELATED"/>
    <property type="match status" value="1"/>
</dbReference>
<evidence type="ECO:0000313" key="3">
    <source>
        <dbReference type="Proteomes" id="UP000639772"/>
    </source>
</evidence>
<reference evidence="2 3" key="1">
    <citation type="journal article" date="2020" name="Nat. Food">
        <title>A phased Vanilla planifolia genome enables genetic improvement of flavour and production.</title>
        <authorList>
            <person name="Hasing T."/>
            <person name="Tang H."/>
            <person name="Brym M."/>
            <person name="Khazi F."/>
            <person name="Huang T."/>
            <person name="Chambers A.H."/>
        </authorList>
    </citation>
    <scope>NUCLEOTIDE SEQUENCE [LARGE SCALE GENOMIC DNA]</scope>
    <source>
        <tissue evidence="2">Leaf</tissue>
    </source>
</reference>
<dbReference type="OrthoDB" id="1862401at2759"/>
<organism evidence="2 3">
    <name type="scientific">Vanilla planifolia</name>
    <name type="common">Vanilla</name>
    <dbReference type="NCBI Taxonomy" id="51239"/>
    <lineage>
        <taxon>Eukaryota</taxon>
        <taxon>Viridiplantae</taxon>
        <taxon>Streptophyta</taxon>
        <taxon>Embryophyta</taxon>
        <taxon>Tracheophyta</taxon>
        <taxon>Spermatophyta</taxon>
        <taxon>Magnoliopsida</taxon>
        <taxon>Liliopsida</taxon>
        <taxon>Asparagales</taxon>
        <taxon>Orchidaceae</taxon>
        <taxon>Vanilloideae</taxon>
        <taxon>Vanilleae</taxon>
        <taxon>Vanilla</taxon>
    </lineage>
</organism>
<dbReference type="GO" id="GO:0016740">
    <property type="term" value="F:transferase activity"/>
    <property type="evidence" value="ECO:0007669"/>
    <property type="project" value="UniProtKB-KW"/>
</dbReference>
<dbReference type="Gene3D" id="3.30.559.10">
    <property type="entry name" value="Chloramphenicol acetyltransferase-like domain"/>
    <property type="match status" value="1"/>
</dbReference>
<dbReference type="EMBL" id="JADCNM010000010">
    <property type="protein sequence ID" value="KAG0465219.1"/>
    <property type="molecule type" value="Genomic_DNA"/>
</dbReference>
<protein>
    <submittedName>
        <fullName evidence="2">Uncharacterized protein</fullName>
    </submittedName>
</protein>
<comment type="caution">
    <text evidence="2">The sequence shown here is derived from an EMBL/GenBank/DDBJ whole genome shotgun (WGS) entry which is preliminary data.</text>
</comment>
<dbReference type="AlphaFoldDB" id="A0A835UJ97"/>
<gene>
    <name evidence="2" type="ORF">HPP92_019383</name>
</gene>
<keyword evidence="1" id="KW-0808">Transferase</keyword>
<proteinExistence type="predicted"/>
<dbReference type="InterPro" id="IPR023213">
    <property type="entry name" value="CAT-like_dom_sf"/>
</dbReference>
<name>A0A835UJ97_VANPL</name>
<dbReference type="PANTHER" id="PTHR31896:SF64">
    <property type="entry name" value="TRICHOTHECENE 3-O-ACETYLTRANSFERASE"/>
    <property type="match status" value="1"/>
</dbReference>
<evidence type="ECO:0000256" key="1">
    <source>
        <dbReference type="ARBA" id="ARBA00022679"/>
    </source>
</evidence>
<accession>A0A835UJ97</accession>
<dbReference type="Proteomes" id="UP000639772">
    <property type="component" value="Chromosome 10"/>
</dbReference>
<dbReference type="Pfam" id="PF02458">
    <property type="entry name" value="Transferase"/>
    <property type="match status" value="1"/>
</dbReference>